<feature type="active site" description="Proton acceptor" evidence="2">
    <location>
        <position position="185"/>
    </location>
</feature>
<dbReference type="EMBL" id="CP136920">
    <property type="protein sequence ID" value="WOO40915.1"/>
    <property type="molecule type" value="Genomic_DNA"/>
</dbReference>
<dbReference type="InterPro" id="IPR015424">
    <property type="entry name" value="PyrdxlP-dep_Trfase"/>
</dbReference>
<keyword evidence="3 4" id="KW-0663">Pyridoxal phosphate</keyword>
<dbReference type="RefSeq" id="WP_317833165.1">
    <property type="nucleotide sequence ID" value="NZ_CP136920.1"/>
</dbReference>
<feature type="modified residue" description="N6-(pyridoxal phosphate)lysine" evidence="3">
    <location>
        <position position="185"/>
    </location>
</feature>
<dbReference type="CDD" id="cd00616">
    <property type="entry name" value="AHBA_syn"/>
    <property type="match status" value="1"/>
</dbReference>
<name>A0AAQ3LBN9_9BACT</name>
<sequence>MSDEPFLPFAKPSISPEAIAEVVACLESGWITTGPRTKKFESMLAEYLGSSVAQCCSSATAGLHMVLLGLDLKPGDEVITSSMTFVATLNTIVLAGGKPVLVDVDPATYNLDLAAVEAAVTERTRAIIPVHFAGLSVDLDRLYGFALKKELRVIEDAAHAIGSEYKGRKIGSFGDTQVFSFHPNKNMTTGEGGCITTRDEALRRRVEQLRFHGIDREAWARFGKQGSPHYDIATAGFKYNMMDMQAALGLHQLPALDGFIARRTEFAKRYFELLDDVDALILPNPQSVPYDALHAWHLFAPVLDAEKAGMDRDTLIAKLKEHNIGTGIHYRAPHLSDYYENEWGFRRGMFPQAERISDGILSLPLFPTMTEGEQDRVVAAIRAVLG</sequence>
<evidence type="ECO:0000256" key="3">
    <source>
        <dbReference type="PIRSR" id="PIRSR000390-2"/>
    </source>
</evidence>
<dbReference type="SUPFAM" id="SSF53383">
    <property type="entry name" value="PLP-dependent transferases"/>
    <property type="match status" value="1"/>
</dbReference>
<dbReference type="InterPro" id="IPR015422">
    <property type="entry name" value="PyrdxlP-dep_Trfase_small"/>
</dbReference>
<dbReference type="AlphaFoldDB" id="A0AAQ3LBN9"/>
<dbReference type="PANTHER" id="PTHR30244">
    <property type="entry name" value="TRANSAMINASE"/>
    <property type="match status" value="1"/>
</dbReference>
<dbReference type="Gene3D" id="3.90.1150.10">
    <property type="entry name" value="Aspartate Aminotransferase, domain 1"/>
    <property type="match status" value="1"/>
</dbReference>
<dbReference type="InterPro" id="IPR015421">
    <property type="entry name" value="PyrdxlP-dep_Trfase_major"/>
</dbReference>
<evidence type="ECO:0000256" key="4">
    <source>
        <dbReference type="RuleBase" id="RU004508"/>
    </source>
</evidence>
<dbReference type="InterPro" id="IPR000653">
    <property type="entry name" value="DegT/StrS_aminotransferase"/>
</dbReference>
<evidence type="ECO:0000313" key="6">
    <source>
        <dbReference type="Proteomes" id="UP001304300"/>
    </source>
</evidence>
<dbReference type="Gene3D" id="3.40.640.10">
    <property type="entry name" value="Type I PLP-dependent aspartate aminotransferase-like (Major domain)"/>
    <property type="match status" value="1"/>
</dbReference>
<keyword evidence="5" id="KW-0032">Aminotransferase</keyword>
<evidence type="ECO:0000313" key="5">
    <source>
        <dbReference type="EMBL" id="WOO40915.1"/>
    </source>
</evidence>
<comment type="similarity">
    <text evidence="1 4">Belongs to the DegT/DnrJ/EryC1 family.</text>
</comment>
<reference evidence="5 6" key="1">
    <citation type="submission" date="2023-10" db="EMBL/GenBank/DDBJ databases">
        <title>Rubellicoccus peritrichatus gen. nov., sp. nov., isolated from an algae of coral reef tank.</title>
        <authorList>
            <person name="Luo J."/>
        </authorList>
    </citation>
    <scope>NUCLEOTIDE SEQUENCE [LARGE SCALE GENOMIC DNA]</scope>
    <source>
        <strain evidence="5 6">CR14</strain>
    </source>
</reference>
<proteinExistence type="inferred from homology"/>
<organism evidence="5 6">
    <name type="scientific">Rubellicoccus peritrichatus</name>
    <dbReference type="NCBI Taxonomy" id="3080537"/>
    <lineage>
        <taxon>Bacteria</taxon>
        <taxon>Pseudomonadati</taxon>
        <taxon>Verrucomicrobiota</taxon>
        <taxon>Opitutia</taxon>
        <taxon>Puniceicoccales</taxon>
        <taxon>Cerasicoccaceae</taxon>
        <taxon>Rubellicoccus</taxon>
    </lineage>
</organism>
<dbReference type="GO" id="GO:0000271">
    <property type="term" value="P:polysaccharide biosynthetic process"/>
    <property type="evidence" value="ECO:0007669"/>
    <property type="project" value="TreeGrafter"/>
</dbReference>
<dbReference type="Pfam" id="PF01041">
    <property type="entry name" value="DegT_DnrJ_EryC1"/>
    <property type="match status" value="1"/>
</dbReference>
<dbReference type="GO" id="GO:0008483">
    <property type="term" value="F:transaminase activity"/>
    <property type="evidence" value="ECO:0007669"/>
    <property type="project" value="UniProtKB-KW"/>
</dbReference>
<gene>
    <name evidence="5" type="ORF">RZN69_20020</name>
</gene>
<dbReference type="PANTHER" id="PTHR30244:SF34">
    <property type="entry name" value="DTDP-4-AMINO-4,6-DIDEOXYGALACTOSE TRANSAMINASE"/>
    <property type="match status" value="1"/>
</dbReference>
<dbReference type="Proteomes" id="UP001304300">
    <property type="component" value="Chromosome"/>
</dbReference>
<keyword evidence="6" id="KW-1185">Reference proteome</keyword>
<dbReference type="GO" id="GO:0030170">
    <property type="term" value="F:pyridoxal phosphate binding"/>
    <property type="evidence" value="ECO:0007669"/>
    <property type="project" value="TreeGrafter"/>
</dbReference>
<dbReference type="PIRSF" id="PIRSF000390">
    <property type="entry name" value="PLP_StrS"/>
    <property type="match status" value="1"/>
</dbReference>
<dbReference type="KEGG" id="puo:RZN69_20020"/>
<protein>
    <submittedName>
        <fullName evidence="5">DegT/DnrJ/EryC1/StrS aminotransferase family protein</fullName>
    </submittedName>
</protein>
<evidence type="ECO:0000256" key="2">
    <source>
        <dbReference type="PIRSR" id="PIRSR000390-1"/>
    </source>
</evidence>
<keyword evidence="5" id="KW-0808">Transferase</keyword>
<accession>A0AAQ3LBN9</accession>
<evidence type="ECO:0000256" key="1">
    <source>
        <dbReference type="ARBA" id="ARBA00037999"/>
    </source>
</evidence>